<evidence type="ECO:0000256" key="6">
    <source>
        <dbReference type="ARBA" id="ARBA00022801"/>
    </source>
</evidence>
<dbReference type="GO" id="GO:0016052">
    <property type="term" value="P:carbohydrate catabolic process"/>
    <property type="evidence" value="ECO:0007669"/>
    <property type="project" value="InterPro"/>
</dbReference>
<evidence type="ECO:0000256" key="4">
    <source>
        <dbReference type="ARBA" id="ARBA00012350"/>
    </source>
</evidence>
<keyword evidence="7 12" id="KW-0472">Membrane</keyword>
<evidence type="ECO:0000256" key="8">
    <source>
        <dbReference type="ARBA" id="ARBA00023180"/>
    </source>
</evidence>
<evidence type="ECO:0000256" key="12">
    <source>
        <dbReference type="SAM" id="Phobius"/>
    </source>
</evidence>
<dbReference type="Proteomes" id="UP001295740">
    <property type="component" value="Unassembled WGS sequence"/>
</dbReference>
<feature type="signal peptide" evidence="13">
    <location>
        <begin position="1"/>
        <end position="18"/>
    </location>
</feature>
<reference evidence="14" key="1">
    <citation type="submission" date="2023-10" db="EMBL/GenBank/DDBJ databases">
        <authorList>
            <person name="Hackl T."/>
        </authorList>
    </citation>
    <scope>NUCLEOTIDE SEQUENCE</scope>
</reference>
<gene>
    <name evidence="14" type="ORF">KHLLAP_LOCUS3420</name>
</gene>
<comment type="catalytic activity">
    <reaction evidence="1 10">
        <text>Random hydrolysis of (1-&gt;6)-alpha-D-mannosidic linkages in unbranched (1-&gt;6)-mannans.</text>
        <dbReference type="EC" id="3.2.1.101"/>
    </reaction>
</comment>
<evidence type="ECO:0000256" key="2">
    <source>
        <dbReference type="ARBA" id="ARBA00004308"/>
    </source>
</evidence>
<dbReference type="GO" id="GO:0009272">
    <property type="term" value="P:fungal-type cell wall biogenesis"/>
    <property type="evidence" value="ECO:0007669"/>
    <property type="project" value="TreeGrafter"/>
</dbReference>
<dbReference type="PANTHER" id="PTHR12145:SF36">
    <property type="entry name" value="MANNAN ENDO-1,6-ALPHA-MANNOSIDASE DCW1"/>
    <property type="match status" value="1"/>
</dbReference>
<dbReference type="SUPFAM" id="SSF48208">
    <property type="entry name" value="Six-hairpin glycosidases"/>
    <property type="match status" value="1"/>
</dbReference>
<evidence type="ECO:0000313" key="15">
    <source>
        <dbReference type="Proteomes" id="UP001295740"/>
    </source>
</evidence>
<feature type="transmembrane region" description="Helical" evidence="12">
    <location>
        <begin position="430"/>
        <end position="451"/>
    </location>
</feature>
<dbReference type="PANTHER" id="PTHR12145">
    <property type="entry name" value="MANNAN ENDO-1,6-ALPHA-MANNOSIDASE DCW1"/>
    <property type="match status" value="1"/>
</dbReference>
<dbReference type="FunFam" id="1.50.10.20:FF:000006">
    <property type="entry name" value="Mannan endo-1,6-alpha-mannosidase"/>
    <property type="match status" value="1"/>
</dbReference>
<keyword evidence="12" id="KW-0812">Transmembrane</keyword>
<keyword evidence="5 13" id="KW-0732">Signal</keyword>
<evidence type="ECO:0000256" key="3">
    <source>
        <dbReference type="ARBA" id="ARBA00009699"/>
    </source>
</evidence>
<keyword evidence="15" id="KW-1185">Reference proteome</keyword>
<protein>
    <recommendedName>
        <fullName evidence="4 10">Mannan endo-1,6-alpha-mannosidase</fullName>
        <ecNumber evidence="4 10">3.2.1.101</ecNumber>
    </recommendedName>
</protein>
<keyword evidence="9 10" id="KW-0326">Glycosidase</keyword>
<keyword evidence="8" id="KW-0325">Glycoprotein</keyword>
<sequence length="453" mass="49626">MLPTLVSLISLTPIVAHAALQVDLESPDSIKTAAKLVAGDLLSYYQGREPGHTLGILPGPPPDGDYYWWQAGAMWGGMIDYWYWTGDDTYNDIVYEAILAQAGPDRDFMDKNWTLSLGNDDQSFWGMTALSAAESNFQDPPQGEPQWLALAQAVWNEQASPDRRGPECGGGLRWQIQPTNRGYDYKNTIPNAIFFNMGARLARYTNNDTYAQHSTDTWNWLIEHVYIDDKFNVYDGAHIADNCTTVNKQQFSYNAAVLLLGAAHMYNYTNASKDWEARVSGLLDGIERVFFLNGTAYEPTCEARICLTDPISFKGYLHRWMAVSSQVAPFIHDRVMGLLKTSTRAAVDQCTGGADGRQCGFHWSTGMYDGATGAGQEMNVVGALASLLIEAAAPPLTNGTGGSSLGDPDAGSGPKKETDEFKQVTTGDQAGAGIVTVLLLGFAMVSLWFMVWK</sequence>
<evidence type="ECO:0000256" key="5">
    <source>
        <dbReference type="ARBA" id="ARBA00022729"/>
    </source>
</evidence>
<dbReference type="GO" id="GO:0008496">
    <property type="term" value="F:mannan endo-1,6-alpha-mannosidase activity"/>
    <property type="evidence" value="ECO:0007669"/>
    <property type="project" value="UniProtKB-UniRule"/>
</dbReference>
<evidence type="ECO:0000256" key="7">
    <source>
        <dbReference type="ARBA" id="ARBA00023136"/>
    </source>
</evidence>
<evidence type="ECO:0000256" key="13">
    <source>
        <dbReference type="SAM" id="SignalP"/>
    </source>
</evidence>
<comment type="subcellular location">
    <subcellularLocation>
        <location evidence="2">Endomembrane system</location>
    </subcellularLocation>
</comment>
<proteinExistence type="inferred from homology"/>
<dbReference type="GO" id="GO:0012505">
    <property type="term" value="C:endomembrane system"/>
    <property type="evidence" value="ECO:0007669"/>
    <property type="project" value="UniProtKB-SubCell"/>
</dbReference>
<comment type="similarity">
    <text evidence="3 10">Belongs to the glycosyl hydrolase 76 family.</text>
</comment>
<evidence type="ECO:0000256" key="1">
    <source>
        <dbReference type="ARBA" id="ARBA00001452"/>
    </source>
</evidence>
<feature type="region of interest" description="Disordered" evidence="11">
    <location>
        <begin position="398"/>
        <end position="424"/>
    </location>
</feature>
<dbReference type="InterPro" id="IPR008928">
    <property type="entry name" value="6-hairpin_glycosidase_sf"/>
</dbReference>
<feature type="chain" id="PRO_5042474873" description="Mannan endo-1,6-alpha-mannosidase" evidence="13">
    <location>
        <begin position="19"/>
        <end position="453"/>
    </location>
</feature>
<comment type="caution">
    <text evidence="14">The sequence shown here is derived from an EMBL/GenBank/DDBJ whole genome shotgun (WGS) entry which is preliminary data.</text>
</comment>
<evidence type="ECO:0000256" key="9">
    <source>
        <dbReference type="ARBA" id="ARBA00023295"/>
    </source>
</evidence>
<keyword evidence="12" id="KW-1133">Transmembrane helix</keyword>
<evidence type="ECO:0000256" key="10">
    <source>
        <dbReference type="PIRNR" id="PIRNR016302"/>
    </source>
</evidence>
<dbReference type="AlphaFoldDB" id="A0AAI8YFI3"/>
<dbReference type="Gene3D" id="1.50.10.20">
    <property type="match status" value="1"/>
</dbReference>
<dbReference type="EC" id="3.2.1.101" evidence="4 10"/>
<keyword evidence="6 10" id="KW-0378">Hydrolase</keyword>
<name>A0AAI8YFI3_9PEZI</name>
<evidence type="ECO:0000256" key="11">
    <source>
        <dbReference type="SAM" id="MobiDB-lite"/>
    </source>
</evidence>
<dbReference type="PIRSF" id="PIRSF016302">
    <property type="entry name" value="Man_a_manosd"/>
    <property type="match status" value="1"/>
</dbReference>
<evidence type="ECO:0000313" key="14">
    <source>
        <dbReference type="EMBL" id="CAJ2502952.1"/>
    </source>
</evidence>
<dbReference type="InterPro" id="IPR014480">
    <property type="entry name" value="Mannan-1_6-alpha_mannosidase"/>
</dbReference>
<organism evidence="14 15">
    <name type="scientific">Anthostomella pinea</name>
    <dbReference type="NCBI Taxonomy" id="933095"/>
    <lineage>
        <taxon>Eukaryota</taxon>
        <taxon>Fungi</taxon>
        <taxon>Dikarya</taxon>
        <taxon>Ascomycota</taxon>
        <taxon>Pezizomycotina</taxon>
        <taxon>Sordariomycetes</taxon>
        <taxon>Xylariomycetidae</taxon>
        <taxon>Xylariales</taxon>
        <taxon>Xylariaceae</taxon>
        <taxon>Anthostomella</taxon>
    </lineage>
</organism>
<dbReference type="EMBL" id="CAUWAG010000004">
    <property type="protein sequence ID" value="CAJ2502952.1"/>
    <property type="molecule type" value="Genomic_DNA"/>
</dbReference>
<dbReference type="Pfam" id="PF03663">
    <property type="entry name" value="Glyco_hydro_76"/>
    <property type="match status" value="1"/>
</dbReference>
<accession>A0AAI8YFI3</accession>
<dbReference type="InterPro" id="IPR005198">
    <property type="entry name" value="Glyco_hydro_76"/>
</dbReference>